<accession>A0ABV8V3K4</accession>
<dbReference type="InterPro" id="IPR026032">
    <property type="entry name" value="HcaT-like"/>
</dbReference>
<gene>
    <name evidence="10" type="ORF">ACFOX3_05820</name>
</gene>
<keyword evidence="7 8" id="KW-0472">Membrane</keyword>
<feature type="transmembrane region" description="Helical" evidence="8">
    <location>
        <begin position="12"/>
        <end position="34"/>
    </location>
</feature>
<organism evidence="10 11">
    <name type="scientific">Simiduia curdlanivorans</name>
    <dbReference type="NCBI Taxonomy" id="1492769"/>
    <lineage>
        <taxon>Bacteria</taxon>
        <taxon>Pseudomonadati</taxon>
        <taxon>Pseudomonadota</taxon>
        <taxon>Gammaproteobacteria</taxon>
        <taxon>Cellvibrionales</taxon>
        <taxon>Cellvibrionaceae</taxon>
        <taxon>Simiduia</taxon>
    </lineage>
</organism>
<feature type="transmembrane region" description="Helical" evidence="8">
    <location>
        <begin position="76"/>
        <end position="94"/>
    </location>
</feature>
<keyword evidence="11" id="KW-1185">Reference proteome</keyword>
<feature type="transmembrane region" description="Helical" evidence="8">
    <location>
        <begin position="236"/>
        <end position="259"/>
    </location>
</feature>
<sequence length="386" mass="42622">MTPNTSAPIPYWRLSSFYFFYYALVGVLVPYWTLYLQHLGYSPYEIGVIAGLLMATRVLAPNIWGWLADRYGNRLSIIRIGSFAAALCFSSIFISTRYQWLVWVVLSFSFFWNAVLAQFEVLTLALLAPQTGRYGLIRQWGSVGFIAAVLALGYVFEWISLSHLPLVIFTLLLLIWLSSLAVPDVAGHKAAPPATSFWLKLRQPSALLFFLVCFLLQVSHGPYYTFYTIYLHDLGYSAGTIGWLWALGVIAEIILFWFARGLLVRISLLNLLAIALALTVVRWYLIGAYPQAISLLLVAQLLHAASFGLAHAVAIEWVGNAFSDSSPGQGQALYSSLSFGAGGALGALLSGSAWQWSAEFTFFGASAIAALGLMVALSLRFVRIRN</sequence>
<feature type="transmembrane region" description="Helical" evidence="8">
    <location>
        <begin position="100"/>
        <end position="128"/>
    </location>
</feature>
<dbReference type="Pfam" id="PF12832">
    <property type="entry name" value="MFS_1_like"/>
    <property type="match status" value="1"/>
</dbReference>
<dbReference type="PANTHER" id="PTHR23522">
    <property type="entry name" value="BLL5896 PROTEIN"/>
    <property type="match status" value="1"/>
</dbReference>
<dbReference type="PIRSF" id="PIRSF004925">
    <property type="entry name" value="HcaT"/>
    <property type="match status" value="1"/>
</dbReference>
<evidence type="ECO:0000256" key="6">
    <source>
        <dbReference type="ARBA" id="ARBA00022989"/>
    </source>
</evidence>
<comment type="caution">
    <text evidence="10">The sequence shown here is derived from an EMBL/GenBank/DDBJ whole genome shotgun (WGS) entry which is preliminary data.</text>
</comment>
<comment type="subcellular location">
    <subcellularLocation>
        <location evidence="1">Cell inner membrane</location>
        <topology evidence="1">Multi-pass membrane protein</topology>
    </subcellularLocation>
</comment>
<feature type="transmembrane region" description="Helical" evidence="8">
    <location>
        <begin position="140"/>
        <end position="160"/>
    </location>
</feature>
<evidence type="ECO:0000256" key="5">
    <source>
        <dbReference type="ARBA" id="ARBA00022692"/>
    </source>
</evidence>
<feature type="transmembrane region" description="Helical" evidence="8">
    <location>
        <begin position="166"/>
        <end position="186"/>
    </location>
</feature>
<dbReference type="EMBL" id="JBHSCX010000004">
    <property type="protein sequence ID" value="MFC4361810.1"/>
    <property type="molecule type" value="Genomic_DNA"/>
</dbReference>
<dbReference type="PANTHER" id="PTHR23522:SF10">
    <property type="entry name" value="3-PHENYLPROPIONIC ACID TRANSPORTER-RELATED"/>
    <property type="match status" value="1"/>
</dbReference>
<dbReference type="InterPro" id="IPR024989">
    <property type="entry name" value="MFS_assoc_dom"/>
</dbReference>
<dbReference type="SUPFAM" id="SSF103473">
    <property type="entry name" value="MFS general substrate transporter"/>
    <property type="match status" value="1"/>
</dbReference>
<feature type="transmembrane region" description="Helical" evidence="8">
    <location>
        <begin position="360"/>
        <end position="382"/>
    </location>
</feature>
<proteinExistence type="predicted"/>
<evidence type="ECO:0000256" key="4">
    <source>
        <dbReference type="ARBA" id="ARBA00022519"/>
    </source>
</evidence>
<keyword evidence="2" id="KW-0813">Transport</keyword>
<dbReference type="RefSeq" id="WP_290263821.1">
    <property type="nucleotide sequence ID" value="NZ_JAUFQG010000006.1"/>
</dbReference>
<feature type="transmembrane region" description="Helical" evidence="8">
    <location>
        <begin position="331"/>
        <end position="354"/>
    </location>
</feature>
<evidence type="ECO:0000313" key="11">
    <source>
        <dbReference type="Proteomes" id="UP001595840"/>
    </source>
</evidence>
<dbReference type="Proteomes" id="UP001595840">
    <property type="component" value="Unassembled WGS sequence"/>
</dbReference>
<keyword evidence="3" id="KW-1003">Cell membrane</keyword>
<feature type="transmembrane region" description="Helical" evidence="8">
    <location>
        <begin position="207"/>
        <end position="230"/>
    </location>
</feature>
<dbReference type="Gene3D" id="1.20.1250.20">
    <property type="entry name" value="MFS general substrate transporter like domains"/>
    <property type="match status" value="2"/>
</dbReference>
<dbReference type="NCBIfam" id="NF037955">
    <property type="entry name" value="mfs"/>
    <property type="match status" value="1"/>
</dbReference>
<evidence type="ECO:0000313" key="10">
    <source>
        <dbReference type="EMBL" id="MFC4361810.1"/>
    </source>
</evidence>
<keyword evidence="6 8" id="KW-1133">Transmembrane helix</keyword>
<feature type="transmembrane region" description="Helical" evidence="8">
    <location>
        <begin position="46"/>
        <end position="64"/>
    </location>
</feature>
<evidence type="ECO:0000256" key="1">
    <source>
        <dbReference type="ARBA" id="ARBA00004429"/>
    </source>
</evidence>
<feature type="domain" description="Major facilitator superfamily associated" evidence="9">
    <location>
        <begin position="11"/>
        <end position="363"/>
    </location>
</feature>
<keyword evidence="4" id="KW-0997">Cell inner membrane</keyword>
<feature type="transmembrane region" description="Helical" evidence="8">
    <location>
        <begin position="292"/>
        <end position="319"/>
    </location>
</feature>
<evidence type="ECO:0000256" key="7">
    <source>
        <dbReference type="ARBA" id="ARBA00023136"/>
    </source>
</evidence>
<name>A0ABV8V3K4_9GAMM</name>
<keyword evidence="5 8" id="KW-0812">Transmembrane</keyword>
<dbReference type="InterPro" id="IPR036259">
    <property type="entry name" value="MFS_trans_sf"/>
</dbReference>
<evidence type="ECO:0000256" key="2">
    <source>
        <dbReference type="ARBA" id="ARBA00022448"/>
    </source>
</evidence>
<evidence type="ECO:0000256" key="3">
    <source>
        <dbReference type="ARBA" id="ARBA00022475"/>
    </source>
</evidence>
<evidence type="ECO:0000256" key="8">
    <source>
        <dbReference type="SAM" id="Phobius"/>
    </source>
</evidence>
<feature type="transmembrane region" description="Helical" evidence="8">
    <location>
        <begin position="266"/>
        <end position="286"/>
    </location>
</feature>
<reference evidence="11" key="1">
    <citation type="journal article" date="2019" name="Int. J. Syst. Evol. Microbiol.">
        <title>The Global Catalogue of Microorganisms (GCM) 10K type strain sequencing project: providing services to taxonomists for standard genome sequencing and annotation.</title>
        <authorList>
            <consortium name="The Broad Institute Genomics Platform"/>
            <consortium name="The Broad Institute Genome Sequencing Center for Infectious Disease"/>
            <person name="Wu L."/>
            <person name="Ma J."/>
        </authorList>
    </citation>
    <scope>NUCLEOTIDE SEQUENCE [LARGE SCALE GENOMIC DNA]</scope>
    <source>
        <strain evidence="11">CECT 8570</strain>
    </source>
</reference>
<evidence type="ECO:0000259" key="9">
    <source>
        <dbReference type="Pfam" id="PF12832"/>
    </source>
</evidence>
<protein>
    <submittedName>
        <fullName evidence="10">MFS transporter</fullName>
    </submittedName>
</protein>